<evidence type="ECO:0000313" key="5">
    <source>
        <dbReference type="EMBL" id="CAH1249153.1"/>
    </source>
</evidence>
<dbReference type="PROSITE" id="PS50297">
    <property type="entry name" value="ANK_REP_REGION"/>
    <property type="match status" value="3"/>
</dbReference>
<name>A0A8J9Z8M3_BRALA</name>
<dbReference type="OrthoDB" id="10254927at2759"/>
<dbReference type="EMBL" id="OV696702">
    <property type="protein sequence ID" value="CAH1249153.1"/>
    <property type="molecule type" value="Genomic_DNA"/>
</dbReference>
<proteinExistence type="predicted"/>
<evidence type="ECO:0000256" key="4">
    <source>
        <dbReference type="SAM" id="MobiDB-lite"/>
    </source>
</evidence>
<dbReference type="InterPro" id="IPR002110">
    <property type="entry name" value="Ankyrin_rpt"/>
</dbReference>
<dbReference type="PROSITE" id="PS50088">
    <property type="entry name" value="ANK_REPEAT"/>
    <property type="match status" value="3"/>
</dbReference>
<dbReference type="Gene3D" id="1.25.40.20">
    <property type="entry name" value="Ankyrin repeat-containing domain"/>
    <property type="match status" value="2"/>
</dbReference>
<dbReference type="SUPFAM" id="SSF48403">
    <property type="entry name" value="Ankyrin repeat"/>
    <property type="match status" value="1"/>
</dbReference>
<dbReference type="SMART" id="SM00248">
    <property type="entry name" value="ANK"/>
    <property type="match status" value="6"/>
</dbReference>
<reference evidence="5" key="1">
    <citation type="submission" date="2022-01" db="EMBL/GenBank/DDBJ databases">
        <authorList>
            <person name="Braso-Vives M."/>
        </authorList>
    </citation>
    <scope>NUCLEOTIDE SEQUENCE</scope>
</reference>
<feature type="region of interest" description="Disordered" evidence="4">
    <location>
        <begin position="394"/>
        <end position="450"/>
    </location>
</feature>
<gene>
    <name evidence="5" type="primary">ANK2</name>
    <name evidence="5" type="ORF">BLAG_LOCUS10353</name>
</gene>
<feature type="region of interest" description="Disordered" evidence="4">
    <location>
        <begin position="455"/>
        <end position="474"/>
    </location>
</feature>
<feature type="compositionally biased region" description="Basic and acidic residues" evidence="4">
    <location>
        <begin position="341"/>
        <end position="351"/>
    </location>
</feature>
<evidence type="ECO:0000256" key="3">
    <source>
        <dbReference type="PROSITE-ProRule" id="PRU00023"/>
    </source>
</evidence>
<dbReference type="Pfam" id="PF12796">
    <property type="entry name" value="Ank_2"/>
    <property type="match status" value="1"/>
</dbReference>
<keyword evidence="2 3" id="KW-0040">ANK repeat</keyword>
<feature type="compositionally biased region" description="Polar residues" evidence="4">
    <location>
        <begin position="415"/>
        <end position="424"/>
    </location>
</feature>
<feature type="compositionally biased region" description="Basic residues" evidence="4">
    <location>
        <begin position="534"/>
        <end position="545"/>
    </location>
</feature>
<evidence type="ECO:0000313" key="6">
    <source>
        <dbReference type="Proteomes" id="UP000838412"/>
    </source>
</evidence>
<feature type="compositionally biased region" description="Low complexity" evidence="4">
    <location>
        <begin position="516"/>
        <end position="529"/>
    </location>
</feature>
<keyword evidence="6" id="KW-1185">Reference proteome</keyword>
<feature type="region of interest" description="Disordered" evidence="4">
    <location>
        <begin position="319"/>
        <end position="352"/>
    </location>
</feature>
<organism evidence="5 6">
    <name type="scientific">Branchiostoma lanceolatum</name>
    <name type="common">Common lancelet</name>
    <name type="synonym">Amphioxus lanceolatum</name>
    <dbReference type="NCBI Taxonomy" id="7740"/>
    <lineage>
        <taxon>Eukaryota</taxon>
        <taxon>Metazoa</taxon>
        <taxon>Chordata</taxon>
        <taxon>Cephalochordata</taxon>
        <taxon>Leptocardii</taxon>
        <taxon>Amphioxiformes</taxon>
        <taxon>Branchiostomatidae</taxon>
        <taxon>Branchiostoma</taxon>
    </lineage>
</organism>
<dbReference type="AlphaFoldDB" id="A0A8J9Z8M3"/>
<feature type="repeat" description="ANK" evidence="3">
    <location>
        <begin position="258"/>
        <end position="290"/>
    </location>
</feature>
<dbReference type="PANTHER" id="PTHR24198:SF165">
    <property type="entry name" value="ANKYRIN REPEAT-CONTAINING PROTEIN-RELATED"/>
    <property type="match status" value="1"/>
</dbReference>
<feature type="region of interest" description="Disordered" evidence="4">
    <location>
        <begin position="515"/>
        <end position="546"/>
    </location>
</feature>
<feature type="region of interest" description="Disordered" evidence="4">
    <location>
        <begin position="482"/>
        <end position="502"/>
    </location>
</feature>
<dbReference type="PANTHER" id="PTHR24198">
    <property type="entry name" value="ANKYRIN REPEAT AND PROTEIN KINASE DOMAIN-CONTAINING PROTEIN"/>
    <property type="match status" value="1"/>
</dbReference>
<feature type="repeat" description="ANK" evidence="3">
    <location>
        <begin position="221"/>
        <end position="258"/>
    </location>
</feature>
<keyword evidence="1" id="KW-0677">Repeat</keyword>
<dbReference type="InterPro" id="IPR036770">
    <property type="entry name" value="Ankyrin_rpt-contain_sf"/>
</dbReference>
<protein>
    <submittedName>
        <fullName evidence="5">ANK2 protein</fullName>
    </submittedName>
</protein>
<dbReference type="PRINTS" id="PR01415">
    <property type="entry name" value="ANKYRIN"/>
</dbReference>
<dbReference type="Pfam" id="PF13637">
    <property type="entry name" value="Ank_4"/>
    <property type="match status" value="1"/>
</dbReference>
<evidence type="ECO:0000256" key="1">
    <source>
        <dbReference type="ARBA" id="ARBA00022737"/>
    </source>
</evidence>
<feature type="compositionally biased region" description="Polar residues" evidence="4">
    <location>
        <begin position="437"/>
        <end position="450"/>
    </location>
</feature>
<feature type="compositionally biased region" description="Polar residues" evidence="4">
    <location>
        <begin position="329"/>
        <end position="340"/>
    </location>
</feature>
<accession>A0A8J9Z8M3</accession>
<evidence type="ECO:0000256" key="2">
    <source>
        <dbReference type="ARBA" id="ARBA00023043"/>
    </source>
</evidence>
<sequence>MAEELWEAIAINDLQQVQRVLCTNEDIDLNTLYSPTTDDYCENVATTYLLWACKTSSPEVVGALVTVGADVNASAYLIDEEAPNSWRIEHEVGHVTPLIYAVKRRKIELVRRLLQACQADPDATNGEGRTALHYVVEPMSPAEDWHSLNPSVAKDSTGAREDIAVLLLQAGVKFYLADQKGNTPLHIAAANVDVPICKILLSPIGQVSVRTGMQVSPLQNDGGTPMHSAIESGGRDEEIACIVEMLAGKGADLKARKFGLTPLHLAAQNGLLLTVKTLVEAGADPEAKAARTGLTPVDMARHAYKKAVAVYLECGDLPEDSEDDKETFDNPNAESTLHATNQEHVEEEKAKPSPISVWTVARPELGDTREEFEGRVLFGKKTVIPLADDSAGVSADLRKSSTGWSVKNAAGDTASDVSALTSVTEELEKQKPRNDNAIPSTQSLQYIASPRKSSVDSSVTSFAGETTSSESTLVLGSLQEERDDLETQASGKEDNAVPPGQNEALPFQLATLQNGSTTTTESVVSSASHTTDRSHHKKHRKPARLKNKDILSMDEKMDILLQTLGDMHLQMAKMTKRISKLETEKKSE</sequence>
<dbReference type="Proteomes" id="UP000838412">
    <property type="component" value="Chromosome 17"/>
</dbReference>
<feature type="repeat" description="ANK" evidence="3">
    <location>
        <begin position="180"/>
        <end position="212"/>
    </location>
</feature>
<dbReference type="Pfam" id="PF00023">
    <property type="entry name" value="Ank"/>
    <property type="match status" value="1"/>
</dbReference>